<evidence type="ECO:0000256" key="5">
    <source>
        <dbReference type="ARBA" id="ARBA00030918"/>
    </source>
</evidence>
<dbReference type="GO" id="GO:0071555">
    <property type="term" value="P:cell wall organization"/>
    <property type="evidence" value="ECO:0007669"/>
    <property type="project" value="UniProtKB-KW"/>
</dbReference>
<dbReference type="EC" id="4.2.2.n1" evidence="2"/>
<dbReference type="PANTHER" id="PTHR30124:SF0">
    <property type="entry name" value="MEMBRANE-BOUND LYTIC MUREIN TRANSGLYCOSYLASE A"/>
    <property type="match status" value="1"/>
</dbReference>
<dbReference type="GO" id="GO:0009254">
    <property type="term" value="P:peptidoglycan turnover"/>
    <property type="evidence" value="ECO:0007669"/>
    <property type="project" value="InterPro"/>
</dbReference>
<dbReference type="OrthoDB" id="9783686at2"/>
<dbReference type="InterPro" id="IPR036908">
    <property type="entry name" value="RlpA-like_sf"/>
</dbReference>
<comment type="caution">
    <text evidence="7">The sequence shown here is derived from an EMBL/GenBank/DDBJ whole genome shotgun (WGS) entry which is preliminary data.</text>
</comment>
<evidence type="ECO:0000256" key="4">
    <source>
        <dbReference type="ARBA" id="ARBA00023316"/>
    </source>
</evidence>
<comment type="catalytic activity">
    <reaction evidence="1">
        <text>Exolytic cleavage of the (1-&gt;4)-beta-glycosidic linkage between N-acetylmuramic acid (MurNAc) and N-acetylglucosamine (GlcNAc) residues in peptidoglycan, from either the reducing or the non-reducing ends of the peptidoglycan chains, with concomitant formation of a 1,6-anhydrobond in the MurNAc residue.</text>
        <dbReference type="EC" id="4.2.2.n1"/>
    </reaction>
</comment>
<sequence length="305" mass="34036">MLIPFDDLPGWRQDTFLSLGRALLYSAPVVLDDPVLKEWHPFYQAVVQHNGANWRYLIQQYLRAYRLEAPMHFTGYYEPLLRGSLQQWGVYQTPLYALTNDCTLPRSAIVKGALAGQGLELVWVDDPIAAFFLQIQGSGRIQLDDGTVLRLGYAGTNRHPYHPIGKTLITQKSLDLENVTMQTISQWLKDNPVQAEDVMSTNKSYVFFKVLAEGGPIGTQGVPLTPGRSLAVDQKHMALGTLVWVDIPHPLQKDVNLQHLMIAQDTGGAIKGPARGDYFWGFGENAEQSAGVMNVKGDCYRLLPI</sequence>
<dbReference type="Gene3D" id="2.40.40.10">
    <property type="entry name" value="RlpA-like domain"/>
    <property type="match status" value="2"/>
</dbReference>
<evidence type="ECO:0000313" key="7">
    <source>
        <dbReference type="EMBL" id="RZI46541.1"/>
    </source>
</evidence>
<accession>A0A4Q7DHW6</accession>
<dbReference type="PIRSF" id="PIRSF019422">
    <property type="entry name" value="MltA"/>
    <property type="match status" value="1"/>
</dbReference>
<dbReference type="GO" id="GO:0008933">
    <property type="term" value="F:peptidoglycan lytic transglycosylase activity"/>
    <property type="evidence" value="ECO:0007669"/>
    <property type="project" value="TreeGrafter"/>
</dbReference>
<gene>
    <name evidence="7" type="ORF">EQU50_02845</name>
</gene>
<dbReference type="AlphaFoldDB" id="A0A4Q7DHW6"/>
<dbReference type="InterPro" id="IPR010611">
    <property type="entry name" value="3D_dom"/>
</dbReference>
<evidence type="ECO:0000256" key="2">
    <source>
        <dbReference type="ARBA" id="ARBA00012587"/>
    </source>
</evidence>
<reference evidence="7 8" key="1">
    <citation type="submission" date="2018-10" db="EMBL/GenBank/DDBJ databases">
        <title>An updated phylogeny of the Alphaproteobacteria reveals that the parasitic Rickettsiales and Holosporales have independent origins.</title>
        <authorList>
            <person name="Munoz-Gomez S.A."/>
            <person name="Hess S."/>
            <person name="Burger G."/>
            <person name="Lang B.F."/>
            <person name="Susko E."/>
            <person name="Slamovits C.H."/>
            <person name="Roger A.J."/>
        </authorList>
    </citation>
    <scope>NUCLEOTIDE SEQUENCE [LARGE SCALE GENOMIC DNA]</scope>
    <source>
        <strain evidence="7">HOLO01</strain>
    </source>
</reference>
<keyword evidence="4" id="KW-0961">Cell wall biogenesis/degradation</keyword>
<name>A0A4Q7DHW6_9PROT</name>
<evidence type="ECO:0000256" key="3">
    <source>
        <dbReference type="ARBA" id="ARBA00023239"/>
    </source>
</evidence>
<dbReference type="GO" id="GO:0009253">
    <property type="term" value="P:peptidoglycan catabolic process"/>
    <property type="evidence" value="ECO:0007669"/>
    <property type="project" value="TreeGrafter"/>
</dbReference>
<evidence type="ECO:0000313" key="8">
    <source>
        <dbReference type="Proteomes" id="UP000293550"/>
    </source>
</evidence>
<organism evidence="7 8">
    <name type="scientific">Candidatus Finniella inopinata</name>
    <dbReference type="NCBI Taxonomy" id="1696036"/>
    <lineage>
        <taxon>Bacteria</taxon>
        <taxon>Pseudomonadati</taxon>
        <taxon>Pseudomonadota</taxon>
        <taxon>Alphaproteobacteria</taxon>
        <taxon>Holosporales</taxon>
        <taxon>Candidatus Paracaedibacteraceae</taxon>
        <taxon>Candidatus Finniella</taxon>
    </lineage>
</organism>
<keyword evidence="3" id="KW-0456">Lyase</keyword>
<dbReference type="SUPFAM" id="SSF50685">
    <property type="entry name" value="Barwin-like endoglucanases"/>
    <property type="match status" value="1"/>
</dbReference>
<dbReference type="InterPro" id="IPR026044">
    <property type="entry name" value="MltA"/>
</dbReference>
<dbReference type="PANTHER" id="PTHR30124">
    <property type="entry name" value="MEMBRANE-BOUND LYTIC MUREIN TRANSGLYCOSYLASE A"/>
    <property type="match status" value="1"/>
</dbReference>
<dbReference type="CDD" id="cd14485">
    <property type="entry name" value="mltA_like_LT_A"/>
    <property type="match status" value="1"/>
</dbReference>
<dbReference type="GO" id="GO:0004553">
    <property type="term" value="F:hydrolase activity, hydrolyzing O-glycosyl compounds"/>
    <property type="evidence" value="ECO:0007669"/>
    <property type="project" value="InterPro"/>
</dbReference>
<dbReference type="EMBL" id="SCFB01000004">
    <property type="protein sequence ID" value="RZI46541.1"/>
    <property type="molecule type" value="Genomic_DNA"/>
</dbReference>
<proteinExistence type="predicted"/>
<dbReference type="Pfam" id="PF03562">
    <property type="entry name" value="MltA"/>
    <property type="match status" value="1"/>
</dbReference>
<feature type="domain" description="Lytic transglycosylase MltA" evidence="6">
    <location>
        <begin position="80"/>
        <end position="209"/>
    </location>
</feature>
<dbReference type="GO" id="GO:0019867">
    <property type="term" value="C:outer membrane"/>
    <property type="evidence" value="ECO:0007669"/>
    <property type="project" value="InterPro"/>
</dbReference>
<keyword evidence="8" id="KW-1185">Reference proteome</keyword>
<evidence type="ECO:0000256" key="1">
    <source>
        <dbReference type="ARBA" id="ARBA00001420"/>
    </source>
</evidence>
<evidence type="ECO:0000259" key="6">
    <source>
        <dbReference type="SMART" id="SM00925"/>
    </source>
</evidence>
<dbReference type="CDD" id="cd14668">
    <property type="entry name" value="mlta_B"/>
    <property type="match status" value="1"/>
</dbReference>
<dbReference type="Pfam" id="PF06725">
    <property type="entry name" value="3D"/>
    <property type="match status" value="1"/>
</dbReference>
<dbReference type="Proteomes" id="UP000293550">
    <property type="component" value="Unassembled WGS sequence"/>
</dbReference>
<dbReference type="InterPro" id="IPR005300">
    <property type="entry name" value="MltA_B"/>
</dbReference>
<dbReference type="RefSeq" id="WP_130153642.1">
    <property type="nucleotide sequence ID" value="NZ_SCFB01000004.1"/>
</dbReference>
<protein>
    <recommendedName>
        <fullName evidence="2">peptidoglycan lytic exotransglycosylase</fullName>
        <ecNumber evidence="2">4.2.2.n1</ecNumber>
    </recommendedName>
    <alternativeName>
        <fullName evidence="5">Murein hydrolase A</fullName>
    </alternativeName>
</protein>
<dbReference type="SMART" id="SM00925">
    <property type="entry name" value="MltA"/>
    <property type="match status" value="1"/>
</dbReference>